<comment type="catalytic activity">
    <reaction evidence="8">
        <text>L-tyrosyl-[protein] + ATP = O-phospho-L-tyrosyl-[protein] + ADP + H(+)</text>
        <dbReference type="Rhea" id="RHEA:10596"/>
        <dbReference type="Rhea" id="RHEA-COMP:10136"/>
        <dbReference type="Rhea" id="RHEA-COMP:20101"/>
        <dbReference type="ChEBI" id="CHEBI:15378"/>
        <dbReference type="ChEBI" id="CHEBI:30616"/>
        <dbReference type="ChEBI" id="CHEBI:46858"/>
        <dbReference type="ChEBI" id="CHEBI:61978"/>
        <dbReference type="ChEBI" id="CHEBI:456216"/>
        <dbReference type="EC" id="2.7.10.2"/>
    </reaction>
</comment>
<dbReference type="InterPro" id="IPR027417">
    <property type="entry name" value="P-loop_NTPase"/>
</dbReference>
<evidence type="ECO:0000259" key="12">
    <source>
        <dbReference type="Pfam" id="PF13807"/>
    </source>
</evidence>
<evidence type="ECO:0000256" key="3">
    <source>
        <dbReference type="ARBA" id="ARBA00022679"/>
    </source>
</evidence>
<dbReference type="InterPro" id="IPR032807">
    <property type="entry name" value="GNVR"/>
</dbReference>
<gene>
    <name evidence="13" type="ORF">IQ247_18045</name>
</gene>
<dbReference type="Gene3D" id="3.40.50.300">
    <property type="entry name" value="P-loop containing nucleotide triphosphate hydrolases"/>
    <property type="match status" value="1"/>
</dbReference>
<evidence type="ECO:0000256" key="8">
    <source>
        <dbReference type="ARBA" id="ARBA00051245"/>
    </source>
</evidence>
<dbReference type="CDD" id="cd05387">
    <property type="entry name" value="BY-kinase"/>
    <property type="match status" value="1"/>
</dbReference>
<keyword evidence="6" id="KW-0067">ATP-binding</keyword>
<evidence type="ECO:0000313" key="14">
    <source>
        <dbReference type="Proteomes" id="UP000620559"/>
    </source>
</evidence>
<dbReference type="EMBL" id="JADEWL010000063">
    <property type="protein sequence ID" value="MBE9214546.1"/>
    <property type="molecule type" value="Genomic_DNA"/>
</dbReference>
<keyword evidence="7" id="KW-0829">Tyrosine-protein kinase</keyword>
<dbReference type="GO" id="GO:0004715">
    <property type="term" value="F:non-membrane spanning protein tyrosine kinase activity"/>
    <property type="evidence" value="ECO:0007669"/>
    <property type="project" value="UniProtKB-EC"/>
</dbReference>
<accession>A0A8J7K175</accession>
<feature type="domain" description="Tyrosine-protein kinase G-rich" evidence="12">
    <location>
        <begin position="376"/>
        <end position="452"/>
    </location>
</feature>
<keyword evidence="10" id="KW-1133">Transmembrane helix</keyword>
<evidence type="ECO:0000256" key="6">
    <source>
        <dbReference type="ARBA" id="ARBA00022840"/>
    </source>
</evidence>
<keyword evidence="3 13" id="KW-0808">Transferase</keyword>
<dbReference type="PANTHER" id="PTHR32309:SF13">
    <property type="entry name" value="FERRIC ENTEROBACTIN TRANSPORT PROTEIN FEPE"/>
    <property type="match status" value="1"/>
</dbReference>
<evidence type="ECO:0000256" key="5">
    <source>
        <dbReference type="ARBA" id="ARBA00022777"/>
    </source>
</evidence>
<dbReference type="RefSeq" id="WP_193922462.1">
    <property type="nucleotide sequence ID" value="NZ_JADEWL010000063.1"/>
</dbReference>
<evidence type="ECO:0000256" key="7">
    <source>
        <dbReference type="ARBA" id="ARBA00023137"/>
    </source>
</evidence>
<feature type="domain" description="AAA" evidence="11">
    <location>
        <begin position="533"/>
        <end position="671"/>
    </location>
</feature>
<sequence>MESQESSLSLEKYWQVLKRRWVPGLAVFFPVFLLSLLSSSLKKPTYIAEGKLLFQRTDVTSSLTGLGTEISKLESVGQDTTSSPLQTEAEIIRSVPVVQKTIKRLKLQDNNGNLLKYEDFLKNLTVSDIKKTDVLQVSYKDSEPQKAARVVNTLMSAYLEHNVSSRRKAAKAAREFIEQQLPKAEAIVSKAEAELANFREKNNVFALQEEASKSIESLRNLQSQIGDIKTKLADISARSQQIRQQLNANPQQALDITSLNQAGGVQDILKEVQQVESQLASRRTVLTDTHPEIIALENKFNALKRLLQNRIRQTVGTNGQNIDGIDGRLQVGDLKQQLASELVNLESTSLGLNNQLAVLSELQTSYKQRLENLPKLEQQQRQLERKIEAAQSTYSLLLKKLQEARIAENQNIGNASEVSEALVPQEPVSSPLLNYLSASLLGMLVSLATMYLLESQDKSIKTIEEAKELTGLTLLGVIPDFSKPKKSILSKQEVEAAYPTLMVRDAPRSPISEAFRMLRANLKFMSADKELKVIVVTSSVPQEGKSTVAANLATSMAQMERRVLLIDGDLHRPCQHHIWELPNSEGLSNVIVGQIEVMRAIKKGMDNLDVLTCGAVPPSPASLLDSKRMASLIDSFRSYYDYVIIDAPSLNLAADAATLGQMADGVLLVVRPGVVDSVNAAFACEMLEKSGQNVLGQVVNGVVQKNERHMNYYYKEEYPEEKVTTVEALRL</sequence>
<dbReference type="GO" id="GO:0005886">
    <property type="term" value="C:plasma membrane"/>
    <property type="evidence" value="ECO:0007669"/>
    <property type="project" value="TreeGrafter"/>
</dbReference>
<evidence type="ECO:0000259" key="11">
    <source>
        <dbReference type="Pfam" id="PF13614"/>
    </source>
</evidence>
<dbReference type="InterPro" id="IPR050445">
    <property type="entry name" value="Bact_polysacc_biosynth/exp"/>
</dbReference>
<keyword evidence="5" id="KW-0418">Kinase</keyword>
<dbReference type="InterPro" id="IPR005702">
    <property type="entry name" value="Wzc-like_C"/>
</dbReference>
<dbReference type="AlphaFoldDB" id="A0A8J7K175"/>
<name>A0A8J7K175_9CYAN</name>
<dbReference type="FunFam" id="3.40.50.300:FF:000527">
    <property type="entry name" value="Tyrosine-protein kinase etk"/>
    <property type="match status" value="1"/>
</dbReference>
<evidence type="ECO:0000256" key="1">
    <source>
        <dbReference type="ARBA" id="ARBA00007316"/>
    </source>
</evidence>
<dbReference type="InterPro" id="IPR025669">
    <property type="entry name" value="AAA_dom"/>
</dbReference>
<feature type="transmembrane region" description="Helical" evidence="10">
    <location>
        <begin position="21"/>
        <end position="41"/>
    </location>
</feature>
<keyword evidence="14" id="KW-1185">Reference proteome</keyword>
<dbReference type="NCBIfam" id="TIGR01007">
    <property type="entry name" value="eps_fam"/>
    <property type="match status" value="1"/>
</dbReference>
<dbReference type="GO" id="GO:0042802">
    <property type="term" value="F:identical protein binding"/>
    <property type="evidence" value="ECO:0007669"/>
    <property type="project" value="UniProtKB-ARBA"/>
</dbReference>
<dbReference type="Pfam" id="PF13807">
    <property type="entry name" value="GNVR"/>
    <property type="match status" value="1"/>
</dbReference>
<keyword evidence="4" id="KW-0547">Nucleotide-binding</keyword>
<evidence type="ECO:0000313" key="13">
    <source>
        <dbReference type="EMBL" id="MBE9214546.1"/>
    </source>
</evidence>
<comment type="caution">
    <text evidence="13">The sequence shown here is derived from an EMBL/GenBank/DDBJ whole genome shotgun (WGS) entry which is preliminary data.</text>
</comment>
<evidence type="ECO:0000256" key="10">
    <source>
        <dbReference type="SAM" id="Phobius"/>
    </source>
</evidence>
<keyword evidence="9" id="KW-0175">Coiled coil</keyword>
<feature type="coiled-coil region" evidence="9">
    <location>
        <begin position="359"/>
        <end position="400"/>
    </location>
</feature>
<keyword evidence="10" id="KW-0472">Membrane</keyword>
<keyword evidence="10" id="KW-0812">Transmembrane</keyword>
<organism evidence="13 14">
    <name type="scientific">Plectonema cf. radiosum LEGE 06105</name>
    <dbReference type="NCBI Taxonomy" id="945769"/>
    <lineage>
        <taxon>Bacteria</taxon>
        <taxon>Bacillati</taxon>
        <taxon>Cyanobacteriota</taxon>
        <taxon>Cyanophyceae</taxon>
        <taxon>Oscillatoriophycideae</taxon>
        <taxon>Oscillatoriales</taxon>
        <taxon>Microcoleaceae</taxon>
        <taxon>Plectonema</taxon>
    </lineage>
</organism>
<protein>
    <recommendedName>
        <fullName evidence="2">non-specific protein-tyrosine kinase</fullName>
        <ecNumber evidence="2">2.7.10.2</ecNumber>
    </recommendedName>
</protein>
<dbReference type="GO" id="GO:0005524">
    <property type="term" value="F:ATP binding"/>
    <property type="evidence" value="ECO:0007669"/>
    <property type="project" value="UniProtKB-KW"/>
</dbReference>
<dbReference type="SUPFAM" id="SSF52540">
    <property type="entry name" value="P-loop containing nucleoside triphosphate hydrolases"/>
    <property type="match status" value="1"/>
</dbReference>
<dbReference type="PANTHER" id="PTHR32309">
    <property type="entry name" value="TYROSINE-PROTEIN KINASE"/>
    <property type="match status" value="1"/>
</dbReference>
<evidence type="ECO:0000256" key="9">
    <source>
        <dbReference type="SAM" id="Coils"/>
    </source>
</evidence>
<dbReference type="Proteomes" id="UP000620559">
    <property type="component" value="Unassembled WGS sequence"/>
</dbReference>
<reference evidence="13" key="1">
    <citation type="submission" date="2020-10" db="EMBL/GenBank/DDBJ databases">
        <authorList>
            <person name="Castelo-Branco R."/>
            <person name="Eusebio N."/>
            <person name="Adriana R."/>
            <person name="Vieira A."/>
            <person name="Brugerolle De Fraissinette N."/>
            <person name="Rezende De Castro R."/>
            <person name="Schneider M.P."/>
            <person name="Vasconcelos V."/>
            <person name="Leao P.N."/>
        </authorList>
    </citation>
    <scope>NUCLEOTIDE SEQUENCE</scope>
    <source>
        <strain evidence="13">LEGE 06105</strain>
    </source>
</reference>
<evidence type="ECO:0000256" key="4">
    <source>
        <dbReference type="ARBA" id="ARBA00022741"/>
    </source>
</evidence>
<proteinExistence type="inferred from homology"/>
<evidence type="ECO:0000256" key="2">
    <source>
        <dbReference type="ARBA" id="ARBA00011903"/>
    </source>
</evidence>
<dbReference type="EC" id="2.7.10.2" evidence="2"/>
<dbReference type="Pfam" id="PF13614">
    <property type="entry name" value="AAA_31"/>
    <property type="match status" value="1"/>
</dbReference>
<comment type="similarity">
    <text evidence="1">Belongs to the CpsD/CapB family.</text>
</comment>
<feature type="coiled-coil region" evidence="9">
    <location>
        <begin position="174"/>
        <end position="238"/>
    </location>
</feature>